<sequence length="313" mass="34207">MNNTNYLSIAISASFIRYALFDESGSLKVKKQVPTPTDSVENFLKQIYEIVTDHLKSIYGIGLSVPGQVDPKDGVIYQGGSLPMLHGLSLGKILATRYELPVSMESTGFCVTLASQWNGNLKGVTNGATIALDDGVSSGLVLNHQIFSGSHLQAGGIGMIIANPTVENHQPEDIMFNACSASKMINTIGSALELSDPNDDIKVFKAIENGDANAREMFNAYCRNVAYMIVNTQAVLDLNKYVISGRISNQSILVPEINHQIQIIRETIPVLKEMLEMPVIETSIFKQDTDLFGAFYNALDHLDFTQPTDNKAE</sequence>
<comment type="similarity">
    <text evidence="1">Belongs to the ROK (NagC/XylR) family.</text>
</comment>
<dbReference type="RefSeq" id="WP_055126420.1">
    <property type="nucleotide sequence ID" value="NZ_BEWQ01000001.1"/>
</dbReference>
<gene>
    <name evidence="2" type="ORF">S100892_00457</name>
</gene>
<dbReference type="EC" id="2.7.1.2" evidence="2"/>
<accession>A0A1Y0VLH7</accession>
<protein>
    <submittedName>
        <fullName evidence="2">Glucokinase</fullName>
        <ecNumber evidence="2">2.7.1.2</ecNumber>
    </submittedName>
</protein>
<dbReference type="Gene3D" id="3.30.420.40">
    <property type="match status" value="2"/>
</dbReference>
<dbReference type="InterPro" id="IPR000600">
    <property type="entry name" value="ROK"/>
</dbReference>
<keyword evidence="2" id="KW-0418">Kinase</keyword>
<dbReference type="InterPro" id="IPR043129">
    <property type="entry name" value="ATPase_NBD"/>
</dbReference>
<dbReference type="PANTHER" id="PTHR18964">
    <property type="entry name" value="ROK (REPRESSOR, ORF, KINASE) FAMILY"/>
    <property type="match status" value="1"/>
</dbReference>
<name>A0A1Y0VLH7_PEDPE</name>
<dbReference type="GO" id="GO:0004340">
    <property type="term" value="F:glucokinase activity"/>
    <property type="evidence" value="ECO:0007669"/>
    <property type="project" value="UniProtKB-EC"/>
</dbReference>
<dbReference type="Proteomes" id="UP000196118">
    <property type="component" value="Chromosome"/>
</dbReference>
<proteinExistence type="inferred from homology"/>
<dbReference type="PANTHER" id="PTHR18964:SF170">
    <property type="entry name" value="SUGAR KINASE"/>
    <property type="match status" value="1"/>
</dbReference>
<evidence type="ECO:0000313" key="3">
    <source>
        <dbReference type="Proteomes" id="UP000196118"/>
    </source>
</evidence>
<evidence type="ECO:0000256" key="1">
    <source>
        <dbReference type="ARBA" id="ARBA00006479"/>
    </source>
</evidence>
<dbReference type="Pfam" id="PF00480">
    <property type="entry name" value="ROK"/>
    <property type="match status" value="1"/>
</dbReference>
<organism evidence="2 3">
    <name type="scientific">Pediococcus pentosaceus</name>
    <dbReference type="NCBI Taxonomy" id="1255"/>
    <lineage>
        <taxon>Bacteria</taxon>
        <taxon>Bacillati</taxon>
        <taxon>Bacillota</taxon>
        <taxon>Bacilli</taxon>
        <taxon>Lactobacillales</taxon>
        <taxon>Lactobacillaceae</taxon>
        <taxon>Pediococcus</taxon>
    </lineage>
</organism>
<dbReference type="AlphaFoldDB" id="A0A1Y0VLH7"/>
<evidence type="ECO:0000313" key="2">
    <source>
        <dbReference type="EMBL" id="ARW19062.1"/>
    </source>
</evidence>
<keyword evidence="2" id="KW-0808">Transferase</keyword>
<reference evidence="2 3" key="1">
    <citation type="submission" date="2017-05" db="EMBL/GenBank/DDBJ databases">
        <title>Genome sequence of Pediococcus pentosaceus strain SRCM100892.</title>
        <authorList>
            <person name="Cho S.H."/>
        </authorList>
    </citation>
    <scope>NUCLEOTIDE SEQUENCE [LARGE SCALE GENOMIC DNA]</scope>
    <source>
        <strain evidence="2 3">SRCM100892</strain>
    </source>
</reference>
<dbReference type="SUPFAM" id="SSF53067">
    <property type="entry name" value="Actin-like ATPase domain"/>
    <property type="match status" value="1"/>
</dbReference>
<dbReference type="EMBL" id="CP021474">
    <property type="protein sequence ID" value="ARW19062.1"/>
    <property type="molecule type" value="Genomic_DNA"/>
</dbReference>